<keyword evidence="6" id="KW-1185">Reference proteome</keyword>
<feature type="signal peptide" evidence="2">
    <location>
        <begin position="1"/>
        <end position="21"/>
    </location>
</feature>
<dbReference type="Pfam" id="PF05193">
    <property type="entry name" value="Peptidase_M16_C"/>
    <property type="match status" value="1"/>
</dbReference>
<evidence type="ECO:0000313" key="6">
    <source>
        <dbReference type="Proteomes" id="UP000001880"/>
    </source>
</evidence>
<feature type="chain" id="PRO_5003010880" evidence="2">
    <location>
        <begin position="22"/>
        <end position="452"/>
    </location>
</feature>
<dbReference type="Gene3D" id="3.30.830.10">
    <property type="entry name" value="Metalloenzyme, LuxS/M16 peptidase-like"/>
    <property type="match status" value="2"/>
</dbReference>
<comment type="similarity">
    <text evidence="1">Belongs to the peptidase M16 family.</text>
</comment>
<dbReference type="eggNOG" id="COG0612">
    <property type="taxonomic scope" value="Bacteria"/>
</dbReference>
<dbReference type="RefSeq" id="WP_012831722.1">
    <property type="nucleotide sequence ID" value="NC_013440.1"/>
</dbReference>
<accession>D0LSZ4</accession>
<feature type="domain" description="Peptidase M16 N-terminal" evidence="3">
    <location>
        <begin position="56"/>
        <end position="195"/>
    </location>
</feature>
<dbReference type="InterPro" id="IPR050361">
    <property type="entry name" value="MPP/UQCRC_Complex"/>
</dbReference>
<dbReference type="EMBL" id="CP001804">
    <property type="protein sequence ID" value="ACY19130.1"/>
    <property type="molecule type" value="Genomic_DNA"/>
</dbReference>
<name>D0LSZ4_HALO1</name>
<dbReference type="HOGENOM" id="CLU_009902_1_0_7"/>
<dbReference type="SUPFAM" id="SSF63411">
    <property type="entry name" value="LuxS/MPP-like metallohydrolase"/>
    <property type="match status" value="2"/>
</dbReference>
<evidence type="ECO:0000313" key="5">
    <source>
        <dbReference type="EMBL" id="ACY19130.1"/>
    </source>
</evidence>
<dbReference type="Proteomes" id="UP000001880">
    <property type="component" value="Chromosome"/>
</dbReference>
<reference evidence="5 6" key="1">
    <citation type="journal article" date="2010" name="Stand. Genomic Sci.">
        <title>Complete genome sequence of Haliangium ochraceum type strain (SMP-2).</title>
        <authorList>
            <consortium name="US DOE Joint Genome Institute (JGI-PGF)"/>
            <person name="Ivanova N."/>
            <person name="Daum C."/>
            <person name="Lang E."/>
            <person name="Abt B."/>
            <person name="Kopitz M."/>
            <person name="Saunders E."/>
            <person name="Lapidus A."/>
            <person name="Lucas S."/>
            <person name="Glavina Del Rio T."/>
            <person name="Nolan M."/>
            <person name="Tice H."/>
            <person name="Copeland A."/>
            <person name="Cheng J.F."/>
            <person name="Chen F."/>
            <person name="Bruce D."/>
            <person name="Goodwin L."/>
            <person name="Pitluck S."/>
            <person name="Mavromatis K."/>
            <person name="Pati A."/>
            <person name="Mikhailova N."/>
            <person name="Chen A."/>
            <person name="Palaniappan K."/>
            <person name="Land M."/>
            <person name="Hauser L."/>
            <person name="Chang Y.J."/>
            <person name="Jeffries C.D."/>
            <person name="Detter J.C."/>
            <person name="Brettin T."/>
            <person name="Rohde M."/>
            <person name="Goker M."/>
            <person name="Bristow J."/>
            <person name="Markowitz V."/>
            <person name="Eisen J.A."/>
            <person name="Hugenholtz P."/>
            <person name="Kyrpides N.C."/>
            <person name="Klenk H.P."/>
        </authorList>
    </citation>
    <scope>NUCLEOTIDE SEQUENCE [LARGE SCALE GENOMIC DNA]</scope>
    <source>
        <strain evidence="6">DSM 14365 / CIP 107738 / JCM 11303 / AJ 13395 / SMP-2</strain>
    </source>
</reference>
<protein>
    <submittedName>
        <fullName evidence="5">Peptidase M16 domain protein</fullName>
    </submittedName>
</protein>
<dbReference type="Pfam" id="PF00675">
    <property type="entry name" value="Peptidase_M16"/>
    <property type="match status" value="1"/>
</dbReference>
<dbReference type="PANTHER" id="PTHR11851:SF49">
    <property type="entry name" value="MITOCHONDRIAL-PROCESSING PEPTIDASE SUBUNIT ALPHA"/>
    <property type="match status" value="1"/>
</dbReference>
<evidence type="ECO:0000256" key="2">
    <source>
        <dbReference type="SAM" id="SignalP"/>
    </source>
</evidence>
<dbReference type="STRING" id="502025.Hoch_6664"/>
<keyword evidence="2" id="KW-0732">Signal</keyword>
<dbReference type="InterPro" id="IPR007863">
    <property type="entry name" value="Peptidase_M16_C"/>
</dbReference>
<dbReference type="InterPro" id="IPR011249">
    <property type="entry name" value="Metalloenz_LuxS/M16"/>
</dbReference>
<gene>
    <name evidence="5" type="ordered locus">Hoch_6664</name>
</gene>
<evidence type="ECO:0000256" key="1">
    <source>
        <dbReference type="ARBA" id="ARBA00007261"/>
    </source>
</evidence>
<dbReference type="PANTHER" id="PTHR11851">
    <property type="entry name" value="METALLOPROTEASE"/>
    <property type="match status" value="1"/>
</dbReference>
<proteinExistence type="inferred from homology"/>
<evidence type="ECO:0000259" key="4">
    <source>
        <dbReference type="Pfam" id="PF05193"/>
    </source>
</evidence>
<feature type="domain" description="Peptidase M16 C-terminal" evidence="4">
    <location>
        <begin position="212"/>
        <end position="384"/>
    </location>
</feature>
<sequence>MKSLSVLALGAALLLPGAALAEDTSPGQDALATMFPFPVHQETLDNGLQVIVVPMESDELVAVRMAVRTGARDEYEPGRTGFAHFFEHMMFRGTEKYPAEVYNKLITQMGADTNAYTSDDVTVYQLNVVADDLAQVMELESDRFKNLSYPPQAFETEAGAVYGEYRKNRTSPFFTLYEAMRKAAYTVHTYGHTAMGYEADIKNMPKMFDYSRTFFSRYYRPDNAILVVAGDVEPQATIAMARKYYGDWERGYVKPKVKPEPEQKQERRIEVSYEGRSLPLVAIAYKSDAYSPSDRIYAASHVLASLAFGETSDIYRQLIIEQQAVQFLEAEASDSRDPGLWGIWTMVKDPSKVDEVIGQIDETVARFRNEAPDAERLEAVKSNLRYSLLMELDSPAAVAGTVAHQAGVAGSLENVALFLQTLTEVTPEDVRAAAQKYLAPERRTIAILREKN</sequence>
<dbReference type="InterPro" id="IPR011765">
    <property type="entry name" value="Pept_M16_N"/>
</dbReference>
<evidence type="ECO:0000259" key="3">
    <source>
        <dbReference type="Pfam" id="PF00675"/>
    </source>
</evidence>
<dbReference type="AlphaFoldDB" id="D0LSZ4"/>
<dbReference type="KEGG" id="hoh:Hoch_6664"/>
<dbReference type="OrthoDB" id="9811314at2"/>
<organism evidence="5 6">
    <name type="scientific">Haliangium ochraceum (strain DSM 14365 / JCM 11303 / SMP-2)</name>
    <dbReference type="NCBI Taxonomy" id="502025"/>
    <lineage>
        <taxon>Bacteria</taxon>
        <taxon>Pseudomonadati</taxon>
        <taxon>Myxococcota</taxon>
        <taxon>Polyangia</taxon>
        <taxon>Haliangiales</taxon>
        <taxon>Kofleriaceae</taxon>
        <taxon>Haliangium</taxon>
    </lineage>
</organism>
<dbReference type="GO" id="GO:0046872">
    <property type="term" value="F:metal ion binding"/>
    <property type="evidence" value="ECO:0007669"/>
    <property type="project" value="InterPro"/>
</dbReference>